<comment type="caution">
    <text evidence="2">The sequence shown here is derived from an EMBL/GenBank/DDBJ whole genome shotgun (WGS) entry which is preliminary data.</text>
</comment>
<keyword evidence="1" id="KW-0472">Membrane</keyword>
<sequence length="189" mass="20218">MRRSRRSGSGNLIAGLLAVVSLAAIVHILVVLTIPQNATHSAYSNAARFGPDRAFNLLPDVVPGAEPLPGLDPAMKHALCRYQLDDGPVLFTASIPVPFWSMGLFNTRGDTIYSLNNRTAGSETLSMLVLTTEQLSILRENPPENLDELIVIETEDTEGFALLRAYVPHPSEAKLVGKALQAASCGALG</sequence>
<protein>
    <recommendedName>
        <fullName evidence="4">DUF1254 domain-containing protein</fullName>
    </recommendedName>
</protein>
<dbReference type="Proteomes" id="UP000598467">
    <property type="component" value="Unassembled WGS sequence"/>
</dbReference>
<reference evidence="2" key="1">
    <citation type="submission" date="2020-05" db="EMBL/GenBank/DDBJ databases">
        <title>Identification of trans-AT polyketide cluster in two marine bacteria, producers of a novel glutaramide-containing polyketide sesbanimide D and analogs.</title>
        <authorList>
            <person name="Kacar D."/>
            <person name="Rodriguez P."/>
            <person name="Canedo L."/>
            <person name="Gonzalez E."/>
            <person name="Galan B."/>
            <person name="De La Calle F."/>
            <person name="Garcia J.L."/>
        </authorList>
    </citation>
    <scope>NUCLEOTIDE SEQUENCE</scope>
    <source>
        <strain evidence="2">PHM038</strain>
    </source>
</reference>
<organism evidence="2 3">
    <name type="scientific">Roseibium aggregatum</name>
    <dbReference type="NCBI Taxonomy" id="187304"/>
    <lineage>
        <taxon>Bacteria</taxon>
        <taxon>Pseudomonadati</taxon>
        <taxon>Pseudomonadota</taxon>
        <taxon>Alphaproteobacteria</taxon>
        <taxon>Hyphomicrobiales</taxon>
        <taxon>Stappiaceae</taxon>
        <taxon>Roseibium</taxon>
    </lineage>
</organism>
<dbReference type="EMBL" id="JABFCZ010000003">
    <property type="protein sequence ID" value="MBD1545220.1"/>
    <property type="molecule type" value="Genomic_DNA"/>
</dbReference>
<accession>A0A926NW55</accession>
<evidence type="ECO:0000256" key="1">
    <source>
        <dbReference type="SAM" id="Phobius"/>
    </source>
</evidence>
<dbReference type="AlphaFoldDB" id="A0A926NW55"/>
<evidence type="ECO:0000313" key="3">
    <source>
        <dbReference type="Proteomes" id="UP000598467"/>
    </source>
</evidence>
<name>A0A926NW55_9HYPH</name>
<dbReference type="PIRSF" id="PIRSF010244">
    <property type="entry name" value="UCP010244_imp"/>
    <property type="match status" value="1"/>
</dbReference>
<gene>
    <name evidence="2" type="ORF">HK439_03025</name>
</gene>
<evidence type="ECO:0000313" key="2">
    <source>
        <dbReference type="EMBL" id="MBD1545220.1"/>
    </source>
</evidence>
<proteinExistence type="predicted"/>
<feature type="transmembrane region" description="Helical" evidence="1">
    <location>
        <begin position="12"/>
        <end position="34"/>
    </location>
</feature>
<keyword evidence="1" id="KW-1133">Transmembrane helix</keyword>
<evidence type="ECO:0008006" key="4">
    <source>
        <dbReference type="Google" id="ProtNLM"/>
    </source>
</evidence>
<dbReference type="InterPro" id="IPR014456">
    <property type="entry name" value="UCP010244_IM"/>
</dbReference>
<keyword evidence="1" id="KW-0812">Transmembrane</keyword>